<evidence type="ECO:0000256" key="25">
    <source>
        <dbReference type="SAM" id="Phobius"/>
    </source>
</evidence>
<evidence type="ECO:0000256" key="8">
    <source>
        <dbReference type="ARBA" id="ARBA00022737"/>
    </source>
</evidence>
<evidence type="ECO:0000259" key="29">
    <source>
        <dbReference type="PROSITE" id="PS51111"/>
    </source>
</evidence>
<comment type="similarity">
    <text evidence="2">Belongs to the polycystin family.</text>
</comment>
<dbReference type="GO" id="GO:0060170">
    <property type="term" value="C:ciliary membrane"/>
    <property type="evidence" value="ECO:0007669"/>
    <property type="project" value="UniProtKB-SubCell"/>
</dbReference>
<keyword evidence="30" id="KW-1185">Reference proteome</keyword>
<dbReference type="InterPro" id="IPR057244">
    <property type="entry name" value="GAIN_B"/>
</dbReference>
<evidence type="ECO:0000256" key="21">
    <source>
        <dbReference type="ARBA" id="ARBA00081200"/>
    </source>
</evidence>
<dbReference type="SUPFAM" id="SSF49299">
    <property type="entry name" value="PKD domain"/>
    <property type="match status" value="1"/>
</dbReference>
<dbReference type="Pfam" id="PF00801">
    <property type="entry name" value="PKD"/>
    <property type="match status" value="1"/>
</dbReference>
<dbReference type="Gene3D" id="2.60.60.20">
    <property type="entry name" value="PLAT/LH2 domain"/>
    <property type="match status" value="1"/>
</dbReference>
<protein>
    <recommendedName>
        <fullName evidence="20">Polycystin-1-like protein 1</fullName>
    </recommendedName>
    <alternativeName>
        <fullName evidence="22">PC1-like 1 protein</fullName>
    </alternativeName>
    <alternativeName>
        <fullName evidence="21">Polycystic kidney disease protein 1-like 1</fullName>
    </alternativeName>
</protein>
<dbReference type="Pfam" id="PF02010">
    <property type="entry name" value="REJ"/>
    <property type="match status" value="1"/>
</dbReference>
<evidence type="ECO:0000256" key="2">
    <source>
        <dbReference type="ARBA" id="ARBA00007200"/>
    </source>
</evidence>
<dbReference type="SMART" id="SM00089">
    <property type="entry name" value="PKD"/>
    <property type="match status" value="2"/>
</dbReference>
<dbReference type="InterPro" id="IPR022409">
    <property type="entry name" value="PKD/Chitinase_dom"/>
</dbReference>
<reference evidence="31" key="1">
    <citation type="submission" date="2025-08" db="UniProtKB">
        <authorList>
            <consortium name="RefSeq"/>
        </authorList>
    </citation>
    <scope>IDENTIFICATION</scope>
    <source>
        <tissue evidence="31">Spleen</tissue>
    </source>
</reference>
<evidence type="ECO:0000259" key="28">
    <source>
        <dbReference type="PROSITE" id="PS50221"/>
    </source>
</evidence>
<feature type="transmembrane region" description="Helical" evidence="25">
    <location>
        <begin position="1776"/>
        <end position="1795"/>
    </location>
</feature>
<evidence type="ECO:0000256" key="18">
    <source>
        <dbReference type="ARBA" id="ARBA00054690"/>
    </source>
</evidence>
<dbReference type="GeneID" id="102822170"/>
<evidence type="ECO:0000313" key="30">
    <source>
        <dbReference type="Proteomes" id="UP000504623"/>
    </source>
</evidence>
<evidence type="ECO:0000256" key="1">
    <source>
        <dbReference type="ARBA" id="ARBA00004272"/>
    </source>
</evidence>
<proteinExistence type="inferred from homology"/>
<comment type="caution">
    <text evidence="23">Lacks conserved residue(s) required for the propagation of feature annotation.</text>
</comment>
<dbReference type="CTD" id="168507"/>
<dbReference type="PROSITE" id="PS50221">
    <property type="entry name" value="GAIN_B"/>
    <property type="match status" value="1"/>
</dbReference>
<dbReference type="InterPro" id="IPR014010">
    <property type="entry name" value="REJ_dom"/>
</dbReference>
<dbReference type="CDD" id="cd00146">
    <property type="entry name" value="PKD"/>
    <property type="match status" value="1"/>
</dbReference>
<dbReference type="InterPro" id="IPR000601">
    <property type="entry name" value="PKD_dom"/>
</dbReference>
<dbReference type="FunFam" id="2.60.60.20:FF:000017">
    <property type="entry name" value="Polycystin 1 like 1, transient receptor potential channel interacting"/>
    <property type="match status" value="1"/>
</dbReference>
<evidence type="ECO:0000256" key="10">
    <source>
        <dbReference type="ARBA" id="ARBA00022989"/>
    </source>
</evidence>
<evidence type="ECO:0000256" key="4">
    <source>
        <dbReference type="ARBA" id="ARBA00022475"/>
    </source>
</evidence>
<dbReference type="InterPro" id="IPR002859">
    <property type="entry name" value="PKD/REJ-like"/>
</dbReference>
<organism evidence="30 31">
    <name type="scientific">Chrysochloris asiatica</name>
    <name type="common">Cape golden mole</name>
    <dbReference type="NCBI Taxonomy" id="185453"/>
    <lineage>
        <taxon>Eukaryota</taxon>
        <taxon>Metazoa</taxon>
        <taxon>Chordata</taxon>
        <taxon>Craniata</taxon>
        <taxon>Vertebrata</taxon>
        <taxon>Euteleostomi</taxon>
        <taxon>Mammalia</taxon>
        <taxon>Eutheria</taxon>
        <taxon>Afrotheria</taxon>
        <taxon>Chrysochloridae</taxon>
        <taxon>Chrysochlorinae</taxon>
        <taxon>Chrysochloris</taxon>
    </lineage>
</organism>
<dbReference type="SMART" id="SM00308">
    <property type="entry name" value="LH2"/>
    <property type="match status" value="1"/>
</dbReference>
<evidence type="ECO:0000256" key="12">
    <source>
        <dbReference type="ARBA" id="ARBA00023069"/>
    </source>
</evidence>
<keyword evidence="16" id="KW-0966">Cell projection</keyword>
<gene>
    <name evidence="31" type="primary">PKD1L1</name>
</gene>
<dbReference type="PANTHER" id="PTHR46730:SF4">
    <property type="entry name" value="POLYCYSTIC KIDNEY DISEASE PROTEIN 1-LIKE 1"/>
    <property type="match status" value="1"/>
</dbReference>
<evidence type="ECO:0000256" key="16">
    <source>
        <dbReference type="ARBA" id="ARBA00023273"/>
    </source>
</evidence>
<evidence type="ECO:0000256" key="24">
    <source>
        <dbReference type="SAM" id="MobiDB-lite"/>
    </source>
</evidence>
<feature type="region of interest" description="Disordered" evidence="24">
    <location>
        <begin position="613"/>
        <end position="640"/>
    </location>
</feature>
<evidence type="ECO:0000256" key="9">
    <source>
        <dbReference type="ARBA" id="ARBA00022837"/>
    </source>
</evidence>
<evidence type="ECO:0000256" key="23">
    <source>
        <dbReference type="PROSITE-ProRule" id="PRU00152"/>
    </source>
</evidence>
<feature type="domain" description="GAIN-B" evidence="28">
    <location>
        <begin position="1116"/>
        <end position="1265"/>
    </location>
</feature>
<keyword evidence="17" id="KW-0407">Ion channel</keyword>
<dbReference type="InterPro" id="IPR036392">
    <property type="entry name" value="PLAT/LH2_dom_sf"/>
</dbReference>
<feature type="domain" description="REJ" evidence="29">
    <location>
        <begin position="329"/>
        <end position="1105"/>
    </location>
</feature>
<keyword evidence="6" id="KW-0107">Calcium channel</keyword>
<dbReference type="SUPFAM" id="SSF49723">
    <property type="entry name" value="Lipase/lipooxygenase domain (PLAT/LH2 domain)"/>
    <property type="match status" value="1"/>
</dbReference>
<dbReference type="PANTHER" id="PTHR46730">
    <property type="entry name" value="POLYCYSTIN-1"/>
    <property type="match status" value="1"/>
</dbReference>
<evidence type="ECO:0000256" key="3">
    <source>
        <dbReference type="ARBA" id="ARBA00022448"/>
    </source>
</evidence>
<dbReference type="InterPro" id="IPR046791">
    <property type="entry name" value="Polycystin_dom"/>
</dbReference>
<keyword evidence="12" id="KW-0969">Cilium</keyword>
<evidence type="ECO:0000256" key="20">
    <source>
        <dbReference type="ARBA" id="ARBA00073797"/>
    </source>
</evidence>
<dbReference type="PROSITE" id="PS50095">
    <property type="entry name" value="PLAT"/>
    <property type="match status" value="1"/>
</dbReference>
<dbReference type="InterPro" id="IPR035986">
    <property type="entry name" value="PKD_dom_sf"/>
</dbReference>
<dbReference type="InterPro" id="IPR001024">
    <property type="entry name" value="PLAT/LH2_dom"/>
</dbReference>
<dbReference type="CDD" id="cd01752">
    <property type="entry name" value="PLAT_polycystin"/>
    <property type="match status" value="1"/>
</dbReference>
<keyword evidence="9" id="KW-0106">Calcium</keyword>
<feature type="transmembrane region" description="Helical" evidence="25">
    <location>
        <begin position="2137"/>
        <end position="2160"/>
    </location>
</feature>
<dbReference type="PROSITE" id="PS50093">
    <property type="entry name" value="PKD"/>
    <property type="match status" value="1"/>
</dbReference>
<evidence type="ECO:0000256" key="7">
    <source>
        <dbReference type="ARBA" id="ARBA00022692"/>
    </source>
</evidence>
<evidence type="ECO:0000256" key="19">
    <source>
        <dbReference type="ARBA" id="ARBA00063851"/>
    </source>
</evidence>
<accession>A0A9B0U929</accession>
<dbReference type="Pfam" id="PF01477">
    <property type="entry name" value="PLAT"/>
    <property type="match status" value="1"/>
</dbReference>
<keyword evidence="7 25" id="KW-0812">Transmembrane</keyword>
<dbReference type="Proteomes" id="UP000504623">
    <property type="component" value="Unplaced"/>
</dbReference>
<feature type="transmembrane region" description="Helical" evidence="25">
    <location>
        <begin position="2204"/>
        <end position="2229"/>
    </location>
</feature>
<evidence type="ECO:0000256" key="15">
    <source>
        <dbReference type="ARBA" id="ARBA00023180"/>
    </source>
</evidence>
<sequence length="2348" mass="264551">MVNPVTQCLPEIDTWASPNLGFRVQMASEGSLCLVMDFGDNSRVQMKIQNVSEEITVTAYHQYWKGIWMLKAIIYNEFYGTEVELGPYYVEIDHEVLSVFMNSSSLHEDEVIIFADSHTDQKSTVVTHHFPSVSSYHVSFISRNQVGDSGAWPSVTVWYKMQPVSVYTNGTVFASDVAITFVAVTKETSPLEFEWHFGEDQSVRTTSRIIEKKLRIPQWYRVVVKASNGVTSVISEPHFIRVQKRIIANRLSSVSSALVNASVNFECRINVGTDVAYLWNFGDGTVHPGNSTNTHVYSREGEFTVEVLAFNDISFATLRKQLFIVYTPCQPPPVKNMGPEKVQVWRSQPVRLGVTFEAAIHCDISQGLSYMWDFMKDDGSHVSLYPSVDNRRQTITLPSYFLEYGNYTAVAKVQVIGSVVYSNYSVGVDVLPRAPISIVSEGTHLFISKTSSSTIVLSGSQSYDPDNLGTPLRYHWRCAPAGAPEDSCFSAAAPVSLDSTAPRISFTAADLNDGYDQFLVMLMVSSGNRTSSESQVFLSLRSDPTFSFIHVSRVNVKSNFVNWNEELSLQVVCEDCENLHNLSYSWDLFLVNATEQNRMEDFETYYGDIQEAIPSKGRQPGSIIDFPRPEPSGNDDKNPSDGDNLLGPFRYWGNARPLLMIDWSKSLISPAVFQGYSLSGIKEQNVTIRPFSLRSGGTYVIQASVASKYILLGKAQLYLTVNRGPQDVACQVQPHHGQEAHTIFSVFCMSGKPGFLYEFSYQIGNGSRHTLYRGRDAQYYFALPAGEPLDSYRVLVFTEITDGEGSKLQPCSVAVTVLPCYHGNAASANDCLEEDLYNSSLRNLSTLLLMGSYTETRNYITMITRILSYLAKEDRGPSCGQWSRVQDALISSVCKLDFADQEEIINSVRMLSDLISFPNKLTFMSATLILKYTRLLLTESQLSGRFVIDRQLLLELISLVSAVLEVSDPEKSRNVYYLQEEGIKVISDFLLNSLSVNSERQLHIGTREMELQAYLHYSSKNTVQSIGTAQVYLPGNQAGQNPCYISQLIFFKKTPYPGGRAHGQVGGAVALCLYDCHSRLPFSRLRLRMPVTIEFGEDNMRNKTAFVLSRDKVNFHQFIGSSENSQESLQIRIRFSQTFTRAFPIMLLVRISKKPTPSDFLVKQIYSWNEQTIQIIIPAASLKGASLGYLTLLDADYDRTPANKYLANVVNYVVDFQWIQCLFWDKRGWKSNTFPPQAGTVPEKVNCSYDHLTTFTLVRRQLNASFEMSDISELQSHPENPIPCIFIVLFMIIYVLLVTKSKHVDSHEKKKTGYIFLQESASPTQHLYAVIIDTGFRAPAQMTAKVYIVLYGENGLSETKELYCPEKPLFERNSRHTFILSAPGHLGPLWKIRLWHNNSGPSPGWYISHVLVKELHTGQSWFFPAECWLDAYRGDGRVERELIPLHQGLGLWKLLNAKFLEYLEDVHVWISVYSRPSSSCYLHAQRLTVSFSLLYTYSWLTATFTAAQHEQLSLDIGPSCLTIGAFRTGLLCTLVASPGALLLSLLFRLSQGTTGPTREKRHFRERATPGVVTQGPSSQERILDVQKKYKCNTSDILSGNDCGQKGDPTPSGGLASQWQRTLPPWSRSVAWVLCMMVSVATGVGTGVLGYRFGPTQCVHWLILLFFSVMDCAFITQPLMIWLMALDFAWKKKDDKAFFTESLYDATKDLESELEQISQTCIPLASSCGIPNCASEFEKILATRQRARQLRWAHPPSTAQLKATKRKMRKEFRARTALRDFFMCISMLLLFMFITYKKFSWDEFALNQAVQNEFTRHAENSFGDLRSMDEWWEWSLTRLLDGLYGADVPSAGLPGAKSGALGGKCYLIGTSVIQRLNIFPNSFCKPPHPFSALAKDSLHPCSPKVGGPVKPYMVDPENQKVIPSHPKGCEAREDCMLNLGRTRPEAHATLTSLRANRWISEGTRAVSVHFTLYNSPTQLLTSVSLRAEVLPTGRLLSSSQVESVRVFLSDSVLSYCLLVSELVFLVLNLVHLCFQVFNMVEKGILNYWRKPSNWPELSVVGLSLAYYSASSHLLVLAGDVIDQFHKGFFQEFIDLRLIASWNERVRWLQGILLFLLTLKSIFLLGAPKTMASCFFMPCHLLSSIIMPGLAGALIVAIHSHLHRVLLSSPALPPSTFTESSNILAVPFLGKSRRKALLGLSKSHQWALTCCHVAIYTVLTTLWLTVLRSYLRTFARKKKYFQRKYLMRFKSVTAYTWRKILIFLGLERPKLEETQVVENHIYYLDEFEDLLDVLLLKINVLYNNLHLPILEKQFSSTVEAMVEDNPLIDASGYQTTRVVLNARETAGKGH</sequence>
<evidence type="ECO:0000256" key="14">
    <source>
        <dbReference type="ARBA" id="ARBA00023157"/>
    </source>
</evidence>
<evidence type="ECO:0000256" key="11">
    <source>
        <dbReference type="ARBA" id="ARBA00023065"/>
    </source>
</evidence>
<feature type="domain" description="PKD" evidence="26">
    <location>
        <begin position="272"/>
        <end position="324"/>
    </location>
</feature>
<dbReference type="OrthoDB" id="10044145at2759"/>
<keyword evidence="10 25" id="KW-1133">Transmembrane helix</keyword>
<feature type="transmembrane region" description="Helical" evidence="25">
    <location>
        <begin position="1658"/>
        <end position="1685"/>
    </location>
</feature>
<keyword evidence="13 25" id="KW-0472">Membrane</keyword>
<evidence type="ECO:0000259" key="26">
    <source>
        <dbReference type="PROSITE" id="PS50093"/>
    </source>
</evidence>
<keyword evidence="4" id="KW-1003">Cell membrane</keyword>
<dbReference type="RefSeq" id="XP_006876568.1">
    <property type="nucleotide sequence ID" value="XM_006876506.1"/>
</dbReference>
<dbReference type="Gene3D" id="2.60.40.10">
    <property type="entry name" value="Immunoglobulins"/>
    <property type="match status" value="2"/>
</dbReference>
<name>A0A9B0U929_CHRAS</name>
<comment type="subcellular location">
    <subcellularLocation>
        <location evidence="1">Cell projection</location>
        <location evidence="1">Cilium membrane</location>
        <topology evidence="1">Multi-pass membrane protein</topology>
    </subcellularLocation>
</comment>
<evidence type="ECO:0000256" key="6">
    <source>
        <dbReference type="ARBA" id="ARBA00022673"/>
    </source>
</evidence>
<evidence type="ECO:0000313" key="31">
    <source>
        <dbReference type="RefSeq" id="XP_006876568.1"/>
    </source>
</evidence>
<dbReference type="FunFam" id="2.60.40.10:FF:000825">
    <property type="entry name" value="Polycystin 1, transient receptor potential channel interacting"/>
    <property type="match status" value="1"/>
</dbReference>
<evidence type="ECO:0000256" key="22">
    <source>
        <dbReference type="ARBA" id="ARBA00082084"/>
    </source>
</evidence>
<comment type="function">
    <text evidence="18">Component of a calcium-permeant ion channel formed by PKD1L2 and PKD1L1 in primary cilia, where it controls cilium calcium concentration, without affecting cytoplasmic calcium concentration, and regulates sonic hedgehog/SHH signaling and GLI2 transcription. The PKD1L1:PKD2L1 channel complex is mechanosensitive only at high pressures and is highly temperature sensitive. Also involved in left/right axis specification downstream of nodal flow by forming a complex with PKD2 in cilia to facilitate flow detection in left/right patterning. May function as a G-protein-coupled receptor.</text>
</comment>
<evidence type="ECO:0000256" key="17">
    <source>
        <dbReference type="ARBA" id="ARBA00023303"/>
    </source>
</evidence>
<comment type="subunit">
    <text evidence="19">Heterodimer. Interacts with PKD2 to form a calcium channel. Interacts with PKD2L1; to form ciliary calcium channel. May interact with GNA12, GNAS, GNAI1 and GNAI2.</text>
</comment>
<feature type="transmembrane region" description="Helical" evidence="25">
    <location>
        <begin position="1629"/>
        <end position="1652"/>
    </location>
</feature>
<dbReference type="PROSITE" id="PS51111">
    <property type="entry name" value="REJ"/>
    <property type="match status" value="1"/>
</dbReference>
<keyword evidence="14" id="KW-1015">Disulfide bond</keyword>
<keyword evidence="3" id="KW-0813">Transport</keyword>
<keyword evidence="8" id="KW-0677">Repeat</keyword>
<keyword evidence="5" id="KW-0109">Calcium transport</keyword>
<keyword evidence="15" id="KW-0325">Glycoprotein</keyword>
<dbReference type="GO" id="GO:0005262">
    <property type="term" value="F:calcium channel activity"/>
    <property type="evidence" value="ECO:0007669"/>
    <property type="project" value="UniProtKB-KW"/>
</dbReference>
<dbReference type="InterPro" id="IPR013783">
    <property type="entry name" value="Ig-like_fold"/>
</dbReference>
<feature type="transmembrane region" description="Helical" evidence="25">
    <location>
        <begin position="1280"/>
        <end position="1299"/>
    </location>
</feature>
<evidence type="ECO:0000256" key="13">
    <source>
        <dbReference type="ARBA" id="ARBA00023136"/>
    </source>
</evidence>
<feature type="transmembrane region" description="Helical" evidence="25">
    <location>
        <begin position="2106"/>
        <end position="2125"/>
    </location>
</feature>
<evidence type="ECO:0000259" key="27">
    <source>
        <dbReference type="PROSITE" id="PS50095"/>
    </source>
</evidence>
<dbReference type="Pfam" id="PF20519">
    <property type="entry name" value="Polycystin_dom"/>
    <property type="match status" value="1"/>
</dbReference>
<dbReference type="InterPro" id="IPR042060">
    <property type="entry name" value="PLAT_polycystin1"/>
</dbReference>
<keyword evidence="11" id="KW-0406">Ion transport</keyword>
<evidence type="ECO:0000256" key="5">
    <source>
        <dbReference type="ARBA" id="ARBA00022568"/>
    </source>
</evidence>
<feature type="domain" description="PLAT" evidence="27">
    <location>
        <begin position="1326"/>
        <end position="1443"/>
    </location>
</feature>